<evidence type="ECO:0000313" key="6">
    <source>
        <dbReference type="Proteomes" id="UP000502248"/>
    </source>
</evidence>
<dbReference type="PROSITE" id="PS50932">
    <property type="entry name" value="HTH_LACI_2"/>
    <property type="match status" value="1"/>
</dbReference>
<dbReference type="SUPFAM" id="SSF53822">
    <property type="entry name" value="Periplasmic binding protein-like I"/>
    <property type="match status" value="1"/>
</dbReference>
<dbReference type="PANTHER" id="PTHR30146:SF109">
    <property type="entry name" value="HTH-TYPE TRANSCRIPTIONAL REGULATOR GALS"/>
    <property type="match status" value="1"/>
</dbReference>
<dbReference type="PANTHER" id="PTHR30146">
    <property type="entry name" value="LACI-RELATED TRANSCRIPTIONAL REPRESSOR"/>
    <property type="match status" value="1"/>
</dbReference>
<accession>A0A7Z2ZMS2</accession>
<evidence type="ECO:0000313" key="5">
    <source>
        <dbReference type="EMBL" id="QJD85145.1"/>
    </source>
</evidence>
<dbReference type="Proteomes" id="UP000502248">
    <property type="component" value="Chromosome"/>
</dbReference>
<evidence type="ECO:0000256" key="1">
    <source>
        <dbReference type="ARBA" id="ARBA00023015"/>
    </source>
</evidence>
<dbReference type="RefSeq" id="WP_169281412.1">
    <property type="nucleotide sequence ID" value="NZ_CP051680.1"/>
</dbReference>
<dbReference type="CDD" id="cd01392">
    <property type="entry name" value="HTH_LacI"/>
    <property type="match status" value="1"/>
</dbReference>
<evidence type="ECO:0000259" key="4">
    <source>
        <dbReference type="PROSITE" id="PS50932"/>
    </source>
</evidence>
<protein>
    <submittedName>
        <fullName evidence="5">LacI family transcriptional regulator</fullName>
    </submittedName>
</protein>
<keyword evidence="2" id="KW-0238">DNA-binding</keyword>
<proteinExistence type="predicted"/>
<keyword evidence="3" id="KW-0804">Transcription</keyword>
<sequence>MDGMKKIASIAGVSVSTVSNVLNGRNNVGQATRERVLQICAENGYYPKTLREQTKTEKMKVIVFIFSDFDREFYLKIINGMSDCLTENGYDLIICTNKSSANFMRSSFANGAIVLDSKMSDDYVVSVAKPDFPVVLMDRIITNPLAATKSVIVDNYPVMCDMVQGLVDKGFKRFGFIGGIEYTLDNQERFAGFTDTLAKNNIEFDRKHYFHGNYREKSGYQAAKIMILGNSLPEMLVCANDNMAIGAMRALEENNIRIPEDISVTGFDDSEAAARAGLTTISIPRYEAGYLAAKELLELIEGAVDRKPFKLSATIEWRKTVK</sequence>
<dbReference type="SMART" id="SM00354">
    <property type="entry name" value="HTH_LACI"/>
    <property type="match status" value="1"/>
</dbReference>
<dbReference type="EMBL" id="CP051680">
    <property type="protein sequence ID" value="QJD85145.1"/>
    <property type="molecule type" value="Genomic_DNA"/>
</dbReference>
<dbReference type="GO" id="GO:0003700">
    <property type="term" value="F:DNA-binding transcription factor activity"/>
    <property type="evidence" value="ECO:0007669"/>
    <property type="project" value="TreeGrafter"/>
</dbReference>
<dbReference type="SUPFAM" id="SSF47413">
    <property type="entry name" value="lambda repressor-like DNA-binding domains"/>
    <property type="match status" value="1"/>
</dbReference>
<gene>
    <name evidence="5" type="ORF">HH215_19520</name>
</gene>
<dbReference type="InterPro" id="IPR046335">
    <property type="entry name" value="LacI/GalR-like_sensor"/>
</dbReference>
<dbReference type="Gene3D" id="1.10.260.40">
    <property type="entry name" value="lambda repressor-like DNA-binding domains"/>
    <property type="match status" value="1"/>
</dbReference>
<organism evidence="5 6">
    <name type="scientific">Cohnella herbarum</name>
    <dbReference type="NCBI Taxonomy" id="2728023"/>
    <lineage>
        <taxon>Bacteria</taxon>
        <taxon>Bacillati</taxon>
        <taxon>Bacillota</taxon>
        <taxon>Bacilli</taxon>
        <taxon>Bacillales</taxon>
        <taxon>Paenibacillaceae</taxon>
        <taxon>Cohnella</taxon>
    </lineage>
</organism>
<dbReference type="Gene3D" id="3.40.50.2300">
    <property type="match status" value="2"/>
</dbReference>
<dbReference type="InterPro" id="IPR000843">
    <property type="entry name" value="HTH_LacI"/>
</dbReference>
<dbReference type="AlphaFoldDB" id="A0A7Z2ZMS2"/>
<feature type="domain" description="HTH lacI-type" evidence="4">
    <location>
        <begin position="4"/>
        <end position="56"/>
    </location>
</feature>
<dbReference type="InterPro" id="IPR010982">
    <property type="entry name" value="Lambda_DNA-bd_dom_sf"/>
</dbReference>
<keyword evidence="1" id="KW-0805">Transcription regulation</keyword>
<dbReference type="Pfam" id="PF00356">
    <property type="entry name" value="LacI"/>
    <property type="match status" value="1"/>
</dbReference>
<dbReference type="GO" id="GO:0000976">
    <property type="term" value="F:transcription cis-regulatory region binding"/>
    <property type="evidence" value="ECO:0007669"/>
    <property type="project" value="TreeGrafter"/>
</dbReference>
<dbReference type="KEGG" id="cheb:HH215_19520"/>
<reference evidence="5 6" key="1">
    <citation type="submission" date="2020-04" db="EMBL/GenBank/DDBJ databases">
        <title>Genome sequencing of novel species.</title>
        <authorList>
            <person name="Heo J."/>
            <person name="Kim S.-J."/>
            <person name="Kim J.-S."/>
            <person name="Hong S.-B."/>
            <person name="Kwon S.-W."/>
        </authorList>
    </citation>
    <scope>NUCLEOTIDE SEQUENCE [LARGE SCALE GENOMIC DNA]</scope>
    <source>
        <strain evidence="5 6">MFER-1</strain>
    </source>
</reference>
<keyword evidence="6" id="KW-1185">Reference proteome</keyword>
<evidence type="ECO:0000256" key="2">
    <source>
        <dbReference type="ARBA" id="ARBA00023125"/>
    </source>
</evidence>
<dbReference type="CDD" id="cd06267">
    <property type="entry name" value="PBP1_LacI_sugar_binding-like"/>
    <property type="match status" value="1"/>
</dbReference>
<name>A0A7Z2ZMS2_9BACL</name>
<dbReference type="InterPro" id="IPR028082">
    <property type="entry name" value="Peripla_BP_I"/>
</dbReference>
<dbReference type="Pfam" id="PF13377">
    <property type="entry name" value="Peripla_BP_3"/>
    <property type="match status" value="1"/>
</dbReference>
<evidence type="ECO:0000256" key="3">
    <source>
        <dbReference type="ARBA" id="ARBA00023163"/>
    </source>
</evidence>